<reference evidence="1" key="1">
    <citation type="submission" date="2020-05" db="EMBL/GenBank/DDBJ databases">
        <authorList>
            <person name="Chiriac C."/>
            <person name="Salcher M."/>
            <person name="Ghai R."/>
            <person name="Kavagutti S V."/>
        </authorList>
    </citation>
    <scope>NUCLEOTIDE SEQUENCE</scope>
</reference>
<accession>A0A6J5T4N6</accession>
<sequence length="222" mass="24068">MPIIVRGVVETKQALRKFAPDLKRSLDAEARSFLKVMVSDAKGFVPKESPLSGWQINTKGRAITAQTSAFSGRAFPLFQTAEIKAGLVSKVGGMKTTRTGFKAEYALQNKSAAGAIYETAGRINPGISGIKGLPWVGPKASPTDRKVSHSRNPKAGQQFIDAIDRTDNYRQIKGRKDGRLIFRAVEKDNGKAVRGITNAVLNSEKLLQARLNIRKAFGGDLA</sequence>
<organism evidence="1">
    <name type="scientific">uncultured Caudovirales phage</name>
    <dbReference type="NCBI Taxonomy" id="2100421"/>
    <lineage>
        <taxon>Viruses</taxon>
        <taxon>Duplodnaviria</taxon>
        <taxon>Heunggongvirae</taxon>
        <taxon>Uroviricota</taxon>
        <taxon>Caudoviricetes</taxon>
        <taxon>Peduoviridae</taxon>
        <taxon>Maltschvirus</taxon>
        <taxon>Maltschvirus maltsch</taxon>
    </lineage>
</organism>
<proteinExistence type="predicted"/>
<name>A0A6J5T4N6_9CAUD</name>
<gene>
    <name evidence="1" type="ORF">UFOVP1648_3</name>
</gene>
<evidence type="ECO:0000313" key="1">
    <source>
        <dbReference type="EMBL" id="CAB4222001.1"/>
    </source>
</evidence>
<dbReference type="EMBL" id="LR797520">
    <property type="protein sequence ID" value="CAB4222001.1"/>
    <property type="molecule type" value="Genomic_DNA"/>
</dbReference>
<protein>
    <submittedName>
        <fullName evidence="1">Uncharacterized protein</fullName>
    </submittedName>
</protein>